<name>A0AC34RIX8_9BILA</name>
<accession>A0AC34RIX8</accession>
<sequence>MNKTGTVWDVLIITAADEFQARIFEEQIHLNEKLFEYFGYYFVQPDAYSGIGSGLATVDALNALAKNAGTVTPDLKVLLIHSGGFSSRLPHASPFGKLFALMTDGKTVLEHKLETYKNLPKHLPSGIFVAASDTIETINNIPDEVFADISTHFVVFGHYSSEEVARNHGVFIPGDKKGSRLTISKILQKPSAEILLQEAAAQTDGTFITDSCYFMNNEVATGLMDLVTKARKTLSNVDICCYADFMRPIGVNANDAYVEDTTDPILRQWRRLLFDYFNNLTGKETLIVHQSSKFYHFGTVSEFLSHITEGGAFWKPKNKNAIHCNIEYGITIPTNSYIEFSRIYSKCTIGQHCLISGLDLRNIGAEGFEIPSNCLIICWPLVTGKYVTIYLPTDTDIKKDFPQGIQWFNLHLSKCRNFYNAQIFPLGDSPKQSLLQAMDYAERGINIGYTLISLHEAIRQIDRNRMRKDRFILYSMD</sequence>
<evidence type="ECO:0000313" key="1">
    <source>
        <dbReference type="Proteomes" id="UP000887576"/>
    </source>
</evidence>
<dbReference type="WBParaSite" id="JU765_v2.g7372.t1">
    <property type="protein sequence ID" value="JU765_v2.g7372.t1"/>
    <property type="gene ID" value="JU765_v2.g7372"/>
</dbReference>
<reference evidence="2" key="1">
    <citation type="submission" date="2022-11" db="UniProtKB">
        <authorList>
            <consortium name="WormBaseParasite"/>
        </authorList>
    </citation>
    <scope>IDENTIFICATION</scope>
</reference>
<evidence type="ECO:0000313" key="2">
    <source>
        <dbReference type="WBParaSite" id="JU765_v2.g7372.t1"/>
    </source>
</evidence>
<organism evidence="1 2">
    <name type="scientific">Panagrolaimus sp. JU765</name>
    <dbReference type="NCBI Taxonomy" id="591449"/>
    <lineage>
        <taxon>Eukaryota</taxon>
        <taxon>Metazoa</taxon>
        <taxon>Ecdysozoa</taxon>
        <taxon>Nematoda</taxon>
        <taxon>Chromadorea</taxon>
        <taxon>Rhabditida</taxon>
        <taxon>Tylenchina</taxon>
        <taxon>Panagrolaimomorpha</taxon>
        <taxon>Panagrolaimoidea</taxon>
        <taxon>Panagrolaimidae</taxon>
        <taxon>Panagrolaimus</taxon>
    </lineage>
</organism>
<dbReference type="Proteomes" id="UP000887576">
    <property type="component" value="Unplaced"/>
</dbReference>
<proteinExistence type="predicted"/>
<protein>
    <submittedName>
        <fullName evidence="2">L-fucokinase domain-containing protein</fullName>
    </submittedName>
</protein>